<name>A0A074SUH1_9AGAM</name>
<evidence type="ECO:0000313" key="3">
    <source>
        <dbReference type="Proteomes" id="UP000027456"/>
    </source>
</evidence>
<comment type="caution">
    <text evidence="2">The sequence shown here is derived from an EMBL/GenBank/DDBJ whole genome shotgun (WGS) entry which is preliminary data.</text>
</comment>
<dbReference type="OrthoDB" id="3163345at2759"/>
<organism evidence="2 3">
    <name type="scientific">Rhizoctonia solani 123E</name>
    <dbReference type="NCBI Taxonomy" id="1423351"/>
    <lineage>
        <taxon>Eukaryota</taxon>
        <taxon>Fungi</taxon>
        <taxon>Dikarya</taxon>
        <taxon>Basidiomycota</taxon>
        <taxon>Agaricomycotina</taxon>
        <taxon>Agaricomycetes</taxon>
        <taxon>Cantharellales</taxon>
        <taxon>Ceratobasidiaceae</taxon>
        <taxon>Rhizoctonia</taxon>
    </lineage>
</organism>
<feature type="chain" id="PRO_5001700814" description="Transmembrane protein" evidence="1">
    <location>
        <begin position="19"/>
        <end position="374"/>
    </location>
</feature>
<sequence length="374" mass="41612">MLFVSRIVFTVGAFFASTQHVLKRSDPGDQVHLIHQGPRALGLSAPFEPPPTVMLSVSSSIHPHGLARPGRLFRWGGLLTRANTPPIHICSTHPSYSNVTSVNYRLTEQIPTVLYYDGPKSLTLYDDRRALAVYASSPRDLAVYHHPSSVVVYTAPINYIQFWPDLHSYQVVSSVYSPRFVSTPMFKEYTYLSRVDFDQWMEELILLGGSSDILSLINPSAHYFTIGQLVRGPEEWATRAMAGLYVLGSLVALVVLLIEKCVELCETFGRYLGQPQLPANSSQANFLKPIQYSSLVSAEPSINGDDIWWVVDGEHAAQLGALTIMLAHITSDPTPINAQSHPESRARVVGRQRGFLHALANLESSRNRGRWDLD</sequence>
<evidence type="ECO:0000256" key="1">
    <source>
        <dbReference type="SAM" id="SignalP"/>
    </source>
</evidence>
<dbReference type="Proteomes" id="UP000027456">
    <property type="component" value="Unassembled WGS sequence"/>
</dbReference>
<dbReference type="AlphaFoldDB" id="A0A074SUH1"/>
<dbReference type="EMBL" id="AZST01000056">
    <property type="protein sequence ID" value="KEP53567.1"/>
    <property type="molecule type" value="Genomic_DNA"/>
</dbReference>
<gene>
    <name evidence="2" type="ORF">V565_029420</name>
</gene>
<evidence type="ECO:0008006" key="4">
    <source>
        <dbReference type="Google" id="ProtNLM"/>
    </source>
</evidence>
<protein>
    <recommendedName>
        <fullName evidence="4">Transmembrane protein</fullName>
    </recommendedName>
</protein>
<reference evidence="2 3" key="1">
    <citation type="submission" date="2013-12" db="EMBL/GenBank/DDBJ databases">
        <authorList>
            <person name="Cubeta M."/>
            <person name="Pakala S."/>
            <person name="Fedorova N."/>
            <person name="Thomas E."/>
            <person name="Dean R."/>
            <person name="Jabaji S."/>
            <person name="Neate S."/>
            <person name="Toda T."/>
            <person name="Tavantzis S."/>
            <person name="Vilgalys R."/>
            <person name="Bharathan N."/>
            <person name="Pakala S."/>
            <person name="Losada L.S."/>
            <person name="Zafar N."/>
            <person name="Nierman W."/>
        </authorList>
    </citation>
    <scope>NUCLEOTIDE SEQUENCE [LARGE SCALE GENOMIC DNA]</scope>
    <source>
        <strain evidence="2 3">123E</strain>
    </source>
</reference>
<feature type="signal peptide" evidence="1">
    <location>
        <begin position="1"/>
        <end position="18"/>
    </location>
</feature>
<keyword evidence="1" id="KW-0732">Signal</keyword>
<keyword evidence="3" id="KW-1185">Reference proteome</keyword>
<accession>A0A074SUH1</accession>
<dbReference type="HOGENOM" id="CLU_062885_0_0_1"/>
<proteinExistence type="predicted"/>
<evidence type="ECO:0000313" key="2">
    <source>
        <dbReference type="EMBL" id="KEP53567.1"/>
    </source>
</evidence>